<dbReference type="EMBL" id="BMYS01000028">
    <property type="protein sequence ID" value="GGW96041.1"/>
    <property type="molecule type" value="Genomic_DNA"/>
</dbReference>
<evidence type="ECO:0000256" key="1">
    <source>
        <dbReference type="SAM" id="SignalP"/>
    </source>
</evidence>
<name>A0A918JR07_9BURK</name>
<reference evidence="2" key="2">
    <citation type="submission" date="2020-09" db="EMBL/GenBank/DDBJ databases">
        <authorList>
            <person name="Sun Q."/>
            <person name="Kim S."/>
        </authorList>
    </citation>
    <scope>NUCLEOTIDE SEQUENCE</scope>
    <source>
        <strain evidence="2">KCTC 23732</strain>
    </source>
</reference>
<evidence type="ECO:0000313" key="2">
    <source>
        <dbReference type="EMBL" id="GGW96041.1"/>
    </source>
</evidence>
<feature type="signal peptide" evidence="1">
    <location>
        <begin position="1"/>
        <end position="21"/>
    </location>
</feature>
<sequence length="124" mass="13730">MKKYLVACLLAATATTTTAFAETFSGPLIAAFYMETMSTPKGWELSYKGKEGPVQVFTMRRDLDAYPQTAIMSPIDQMRRVMCGDDTLKDMMKNGLKVRVDAKDKKDGKVKTVKGPILSSCPSY</sequence>
<keyword evidence="3" id="KW-1185">Reference proteome</keyword>
<keyword evidence="1" id="KW-0732">Signal</keyword>
<feature type="chain" id="PRO_5036711639" evidence="1">
    <location>
        <begin position="22"/>
        <end position="124"/>
    </location>
</feature>
<accession>A0A918JR07</accession>
<proteinExistence type="predicted"/>
<evidence type="ECO:0000313" key="3">
    <source>
        <dbReference type="Proteomes" id="UP000608345"/>
    </source>
</evidence>
<comment type="caution">
    <text evidence="2">The sequence shown here is derived from an EMBL/GenBank/DDBJ whole genome shotgun (WGS) entry which is preliminary data.</text>
</comment>
<dbReference type="AlphaFoldDB" id="A0A918JR07"/>
<dbReference type="Proteomes" id="UP000608345">
    <property type="component" value="Unassembled WGS sequence"/>
</dbReference>
<gene>
    <name evidence="2" type="ORF">GCM10011450_27080</name>
</gene>
<reference evidence="2" key="1">
    <citation type="journal article" date="2014" name="Int. J. Syst. Evol. Microbiol.">
        <title>Complete genome sequence of Corynebacterium casei LMG S-19264T (=DSM 44701T), isolated from a smear-ripened cheese.</title>
        <authorList>
            <consortium name="US DOE Joint Genome Institute (JGI-PGF)"/>
            <person name="Walter F."/>
            <person name="Albersmeier A."/>
            <person name="Kalinowski J."/>
            <person name="Ruckert C."/>
        </authorList>
    </citation>
    <scope>NUCLEOTIDE SEQUENCE</scope>
    <source>
        <strain evidence="2">KCTC 23732</strain>
    </source>
</reference>
<dbReference type="RefSeq" id="WP_189386038.1">
    <property type="nucleotide sequence ID" value="NZ_BAABFY010000041.1"/>
</dbReference>
<protein>
    <submittedName>
        <fullName evidence="2">Uncharacterized protein</fullName>
    </submittedName>
</protein>
<organism evidence="2 3">
    <name type="scientific">Advenella faeciporci</name>
    <dbReference type="NCBI Taxonomy" id="797535"/>
    <lineage>
        <taxon>Bacteria</taxon>
        <taxon>Pseudomonadati</taxon>
        <taxon>Pseudomonadota</taxon>
        <taxon>Betaproteobacteria</taxon>
        <taxon>Burkholderiales</taxon>
        <taxon>Alcaligenaceae</taxon>
    </lineage>
</organism>